<keyword evidence="3" id="KW-1185">Reference proteome</keyword>
<name>A0A545UDU4_9GAMM</name>
<feature type="chain" id="PRO_5021799394" description="SGNH/GDSL hydrolase family protein" evidence="1">
    <location>
        <begin position="23"/>
        <end position="260"/>
    </location>
</feature>
<comment type="caution">
    <text evidence="2">The sequence shown here is derived from an EMBL/GenBank/DDBJ whole genome shotgun (WGS) entry which is preliminary data.</text>
</comment>
<keyword evidence="1" id="KW-0732">Signal</keyword>
<dbReference type="OrthoDB" id="7443339at2"/>
<evidence type="ECO:0008006" key="4">
    <source>
        <dbReference type="Google" id="ProtNLM"/>
    </source>
</evidence>
<organism evidence="2 3">
    <name type="scientific">Aliikangiella coralliicola</name>
    <dbReference type="NCBI Taxonomy" id="2592383"/>
    <lineage>
        <taxon>Bacteria</taxon>
        <taxon>Pseudomonadati</taxon>
        <taxon>Pseudomonadota</taxon>
        <taxon>Gammaproteobacteria</taxon>
        <taxon>Oceanospirillales</taxon>
        <taxon>Pleioneaceae</taxon>
        <taxon>Aliikangiella</taxon>
    </lineage>
</organism>
<feature type="signal peptide" evidence="1">
    <location>
        <begin position="1"/>
        <end position="22"/>
    </location>
</feature>
<evidence type="ECO:0000313" key="2">
    <source>
        <dbReference type="EMBL" id="TQV87644.1"/>
    </source>
</evidence>
<protein>
    <recommendedName>
        <fullName evidence="4">SGNH/GDSL hydrolase family protein</fullName>
    </recommendedName>
</protein>
<dbReference type="PROSITE" id="PS51257">
    <property type="entry name" value="PROKAR_LIPOPROTEIN"/>
    <property type="match status" value="1"/>
</dbReference>
<dbReference type="AlphaFoldDB" id="A0A545UDU4"/>
<dbReference type="GO" id="GO:0016788">
    <property type="term" value="F:hydrolase activity, acting on ester bonds"/>
    <property type="evidence" value="ECO:0007669"/>
    <property type="project" value="UniProtKB-ARBA"/>
</dbReference>
<dbReference type="EMBL" id="VIKS01000007">
    <property type="protein sequence ID" value="TQV87644.1"/>
    <property type="molecule type" value="Genomic_DNA"/>
</dbReference>
<dbReference type="SUPFAM" id="SSF52266">
    <property type="entry name" value="SGNH hydrolase"/>
    <property type="match status" value="1"/>
</dbReference>
<reference evidence="2 3" key="1">
    <citation type="submission" date="2019-07" db="EMBL/GenBank/DDBJ databases">
        <title>Draft genome for Aliikangiella sp. M105.</title>
        <authorList>
            <person name="Wang G."/>
        </authorList>
    </citation>
    <scope>NUCLEOTIDE SEQUENCE [LARGE SCALE GENOMIC DNA]</scope>
    <source>
        <strain evidence="2 3">M105</strain>
    </source>
</reference>
<dbReference type="Proteomes" id="UP000315439">
    <property type="component" value="Unassembled WGS sequence"/>
</dbReference>
<proteinExistence type="predicted"/>
<gene>
    <name evidence="2" type="ORF">FLL46_12310</name>
</gene>
<dbReference type="RefSeq" id="WP_142893822.1">
    <property type="nucleotide sequence ID" value="NZ_ML660164.1"/>
</dbReference>
<dbReference type="InterPro" id="IPR036514">
    <property type="entry name" value="SGNH_hydro_sf"/>
</dbReference>
<dbReference type="Gene3D" id="3.40.50.1110">
    <property type="entry name" value="SGNH hydrolase"/>
    <property type="match status" value="1"/>
</dbReference>
<sequence>MNKSLAFIYILLLISACGGSNTNDSGTTTDPLAGVPIGDYEVLFIGNSHSAANGLPNLVAILIEAGQPDKTANTMLAPGWGFLVDKLHDETTQQMLTGRAWTHVILQAQKYSTTGLYWYPTDASEEWIRRVKNQNAVPVMFPEWPRRGNTEEGLRVHNLHLEIASREPACVAPIGLAWEESIARYPMLNLHAPDGNHSNLTGALLTAYVFYQVITEQSAAELPFIQSINVSADVQQKLREVASFTVENHIPCETFEPTAG</sequence>
<accession>A0A545UDU4</accession>
<evidence type="ECO:0000313" key="3">
    <source>
        <dbReference type="Proteomes" id="UP000315439"/>
    </source>
</evidence>
<evidence type="ECO:0000256" key="1">
    <source>
        <dbReference type="SAM" id="SignalP"/>
    </source>
</evidence>